<accession>A0A843UPE7</accession>
<reference evidence="13" key="1">
    <citation type="submission" date="2017-07" db="EMBL/GenBank/DDBJ databases">
        <title>Taro Niue Genome Assembly and Annotation.</title>
        <authorList>
            <person name="Atibalentja N."/>
            <person name="Keating K."/>
            <person name="Fields C.J."/>
        </authorList>
    </citation>
    <scope>NUCLEOTIDE SEQUENCE</scope>
    <source>
        <strain evidence="13">Niue_2</strain>
        <tissue evidence="13">Leaf</tissue>
    </source>
</reference>
<feature type="compositionally biased region" description="Acidic residues" evidence="9">
    <location>
        <begin position="624"/>
        <end position="634"/>
    </location>
</feature>
<feature type="domain" description="Protein kinase" evidence="12">
    <location>
        <begin position="330"/>
        <end position="624"/>
    </location>
</feature>
<comment type="subcellular location">
    <subcellularLocation>
        <location evidence="1">Membrane</location>
        <topology evidence="1">Single-pass membrane protein</topology>
    </subcellularLocation>
</comment>
<evidence type="ECO:0000256" key="6">
    <source>
        <dbReference type="ARBA" id="ARBA00022737"/>
    </source>
</evidence>
<evidence type="ECO:0000259" key="12">
    <source>
        <dbReference type="PROSITE" id="PS50011"/>
    </source>
</evidence>
<proteinExistence type="predicted"/>
<dbReference type="Pfam" id="PF00560">
    <property type="entry name" value="LRR_1"/>
    <property type="match status" value="1"/>
</dbReference>
<evidence type="ECO:0000256" key="7">
    <source>
        <dbReference type="ARBA" id="ARBA00022989"/>
    </source>
</evidence>
<evidence type="ECO:0000256" key="10">
    <source>
        <dbReference type="SAM" id="Phobius"/>
    </source>
</evidence>
<feature type="chain" id="PRO_5032610590" description="Protein kinase domain-containing protein" evidence="11">
    <location>
        <begin position="30"/>
        <end position="634"/>
    </location>
</feature>
<dbReference type="AlphaFoldDB" id="A0A843UPE7"/>
<dbReference type="InterPro" id="IPR046959">
    <property type="entry name" value="PRK1-6/SRF4-like"/>
</dbReference>
<dbReference type="PROSITE" id="PS50011">
    <property type="entry name" value="PROTEIN_KINASE_DOM"/>
    <property type="match status" value="1"/>
</dbReference>
<feature type="region of interest" description="Disordered" evidence="9">
    <location>
        <begin position="214"/>
        <end position="238"/>
    </location>
</feature>
<evidence type="ECO:0000313" key="14">
    <source>
        <dbReference type="Proteomes" id="UP000652761"/>
    </source>
</evidence>
<evidence type="ECO:0000256" key="9">
    <source>
        <dbReference type="SAM" id="MobiDB-lite"/>
    </source>
</evidence>
<evidence type="ECO:0000256" key="5">
    <source>
        <dbReference type="ARBA" id="ARBA00022729"/>
    </source>
</evidence>
<evidence type="ECO:0000256" key="1">
    <source>
        <dbReference type="ARBA" id="ARBA00004167"/>
    </source>
</evidence>
<protein>
    <recommendedName>
        <fullName evidence="12">Protein kinase domain-containing protein</fullName>
    </recommendedName>
</protein>
<feature type="transmembrane region" description="Helical" evidence="10">
    <location>
        <begin position="421"/>
        <end position="441"/>
    </location>
</feature>
<dbReference type="GO" id="GO:0004672">
    <property type="term" value="F:protein kinase activity"/>
    <property type="evidence" value="ECO:0007669"/>
    <property type="project" value="InterPro"/>
</dbReference>
<organism evidence="13 14">
    <name type="scientific">Colocasia esculenta</name>
    <name type="common">Wild taro</name>
    <name type="synonym">Arum esculentum</name>
    <dbReference type="NCBI Taxonomy" id="4460"/>
    <lineage>
        <taxon>Eukaryota</taxon>
        <taxon>Viridiplantae</taxon>
        <taxon>Streptophyta</taxon>
        <taxon>Embryophyta</taxon>
        <taxon>Tracheophyta</taxon>
        <taxon>Spermatophyta</taxon>
        <taxon>Magnoliopsida</taxon>
        <taxon>Liliopsida</taxon>
        <taxon>Araceae</taxon>
        <taxon>Aroideae</taxon>
        <taxon>Colocasieae</taxon>
        <taxon>Colocasia</taxon>
    </lineage>
</organism>
<keyword evidence="7 10" id="KW-1133">Transmembrane helix</keyword>
<keyword evidence="14" id="KW-1185">Reference proteome</keyword>
<keyword evidence="3" id="KW-0433">Leucine-rich repeat</keyword>
<comment type="caution">
    <text evidence="13">The sequence shown here is derived from an EMBL/GenBank/DDBJ whole genome shotgun (WGS) entry which is preliminary data.</text>
</comment>
<dbReference type="Pfam" id="PF07714">
    <property type="entry name" value="PK_Tyr_Ser-Thr"/>
    <property type="match status" value="1"/>
</dbReference>
<dbReference type="FunFam" id="3.80.10.10:FF:000722">
    <property type="entry name" value="Leucine-rich repeat receptor-like protein kinase"/>
    <property type="match status" value="1"/>
</dbReference>
<keyword evidence="4 10" id="KW-0812">Transmembrane</keyword>
<evidence type="ECO:0000256" key="8">
    <source>
        <dbReference type="ARBA" id="ARBA00023136"/>
    </source>
</evidence>
<dbReference type="InterPro" id="IPR001245">
    <property type="entry name" value="Ser-Thr/Tyr_kinase_cat_dom"/>
</dbReference>
<evidence type="ECO:0000256" key="11">
    <source>
        <dbReference type="SAM" id="SignalP"/>
    </source>
</evidence>
<name>A0A843UPE7_COLES</name>
<dbReference type="Gene3D" id="3.80.10.10">
    <property type="entry name" value="Ribonuclease Inhibitor"/>
    <property type="match status" value="2"/>
</dbReference>
<dbReference type="Gene3D" id="3.30.200.20">
    <property type="entry name" value="Phosphorylase Kinase, domain 1"/>
    <property type="match status" value="1"/>
</dbReference>
<dbReference type="InterPro" id="IPR000719">
    <property type="entry name" value="Prot_kinase_dom"/>
</dbReference>
<keyword evidence="6" id="KW-0677">Repeat</keyword>
<dbReference type="InterPro" id="IPR011009">
    <property type="entry name" value="Kinase-like_dom_sf"/>
</dbReference>
<evidence type="ECO:0000256" key="2">
    <source>
        <dbReference type="ARBA" id="ARBA00022553"/>
    </source>
</evidence>
<feature type="region of interest" description="Disordered" evidence="9">
    <location>
        <begin position="604"/>
        <end position="634"/>
    </location>
</feature>
<gene>
    <name evidence="13" type="ORF">Taro_020738</name>
</gene>
<dbReference type="SUPFAM" id="SSF52058">
    <property type="entry name" value="L domain-like"/>
    <property type="match status" value="1"/>
</dbReference>
<sequence length="634" mass="68515">MSGCIVHPHQVAAATFLLLSLVLTSAAAGGPSNETSPPVVERDALSAIREALGSPLLDDSWVGIPCILPQFSTWIGIRCTGGRVTSVALEGLGLSGRLGAAAVSNLTALGVLSLRNNSISGNMMDFSSNPGVTAVDLSDNMFSGSISGSLLQLRRLSSLQLHNNNFTGNIPSFTQASLTLFNVSYNNLSGDIPATRTLLSFDSSSYRGNPGLCGPPTTTLCPTSNGRSPPAPDPQHKERNKIATSPLLLALGAVCVVGLVVLLALLYDYQKRLKTTEEAKEEHEGAAEDGARSCVINKESELMDAVAEEEGGRLVLMEGVGSFDTRQLLRSSAESMGGGSFGSCYKAILDGERTVMVKRLTEVKPLTVGEFESKMRALGRARHPNLLPLLGFYHSRKEKLLIYKFAPHGNLFDRIHGEYNYLIYTVCVILLSASMELYAPFCLRLFLQVAHGVARAMGFLHQRCRELDVIPHGNLKSSNVLLAENNTVLVSDYGLGTLISPSVAVQRMVAFKSPEYEDLRGVSMKSDVWSYGCLLLELITGRIPLHSAPPGVRGLDLGSWVHRAVREEWTAEILDAEVAGGQKRTTSGMVELLQLAVRCSDRQPEQRPEMEEVLREVEGIMPDISDDEEEDSSS</sequence>
<evidence type="ECO:0000313" key="13">
    <source>
        <dbReference type="EMBL" id="MQL88172.1"/>
    </source>
</evidence>
<dbReference type="InterPro" id="IPR001611">
    <property type="entry name" value="Leu-rich_rpt"/>
</dbReference>
<dbReference type="GO" id="GO:0005524">
    <property type="term" value="F:ATP binding"/>
    <property type="evidence" value="ECO:0007669"/>
    <property type="project" value="InterPro"/>
</dbReference>
<dbReference type="EMBL" id="NMUH01001036">
    <property type="protein sequence ID" value="MQL88172.1"/>
    <property type="molecule type" value="Genomic_DNA"/>
</dbReference>
<keyword evidence="2" id="KW-0597">Phosphoprotein</keyword>
<keyword evidence="5 11" id="KW-0732">Signal</keyword>
<dbReference type="Gene3D" id="1.10.510.10">
    <property type="entry name" value="Transferase(Phosphotransferase) domain 1"/>
    <property type="match status" value="1"/>
</dbReference>
<dbReference type="Proteomes" id="UP000652761">
    <property type="component" value="Unassembled WGS sequence"/>
</dbReference>
<dbReference type="PANTHER" id="PTHR48007">
    <property type="entry name" value="LEUCINE-RICH REPEAT RECEPTOR-LIKE PROTEIN KINASE PXC1"/>
    <property type="match status" value="1"/>
</dbReference>
<feature type="compositionally biased region" description="Basic and acidic residues" evidence="9">
    <location>
        <begin position="604"/>
        <end position="618"/>
    </location>
</feature>
<dbReference type="GO" id="GO:0016020">
    <property type="term" value="C:membrane"/>
    <property type="evidence" value="ECO:0007669"/>
    <property type="project" value="UniProtKB-SubCell"/>
</dbReference>
<feature type="compositionally biased region" description="Low complexity" evidence="9">
    <location>
        <begin position="214"/>
        <end position="223"/>
    </location>
</feature>
<feature type="signal peptide" evidence="11">
    <location>
        <begin position="1"/>
        <end position="29"/>
    </location>
</feature>
<keyword evidence="8 10" id="KW-0472">Membrane</keyword>
<evidence type="ECO:0000256" key="4">
    <source>
        <dbReference type="ARBA" id="ARBA00022692"/>
    </source>
</evidence>
<dbReference type="InterPro" id="IPR032675">
    <property type="entry name" value="LRR_dom_sf"/>
</dbReference>
<dbReference type="SUPFAM" id="SSF56112">
    <property type="entry name" value="Protein kinase-like (PK-like)"/>
    <property type="match status" value="1"/>
</dbReference>
<evidence type="ECO:0000256" key="3">
    <source>
        <dbReference type="ARBA" id="ARBA00022614"/>
    </source>
</evidence>
<dbReference type="PANTHER" id="PTHR48007:SF43">
    <property type="entry name" value="POLLEN RECEPTOR-LIKE KINASE 4"/>
    <property type="match status" value="1"/>
</dbReference>
<dbReference type="OrthoDB" id="248923at2759"/>
<feature type="transmembrane region" description="Helical" evidence="10">
    <location>
        <begin position="247"/>
        <end position="267"/>
    </location>
</feature>